<proteinExistence type="predicted"/>
<keyword evidence="2" id="KW-0812">Transmembrane</keyword>
<gene>
    <name evidence="3" type="ORF">SEMRO_484_G152200.1</name>
</gene>
<dbReference type="EMBL" id="CAICTM010000483">
    <property type="protein sequence ID" value="CAB9511420.1"/>
    <property type="molecule type" value="Genomic_DNA"/>
</dbReference>
<keyword evidence="2" id="KW-1133">Transmembrane helix</keyword>
<evidence type="ECO:0000313" key="3">
    <source>
        <dbReference type="EMBL" id="CAB9511420.1"/>
    </source>
</evidence>
<evidence type="ECO:0000256" key="2">
    <source>
        <dbReference type="SAM" id="Phobius"/>
    </source>
</evidence>
<sequence>MKSKEEKERQEHHECEEEFVVTWTEAQGQSHCPKESSKTLRPTDASSSRAVSCHGLHHSKEDMNIKLSAAAGLERSNKMGAESQVGAVPMASSGRAVSHHGLHRSKEDMNIKLSAAAGLKRSNKMGAESQVGAFQWLLPAGLYLIMAFIAAKKT</sequence>
<organism evidence="3 4">
    <name type="scientific">Seminavis robusta</name>
    <dbReference type="NCBI Taxonomy" id="568900"/>
    <lineage>
        <taxon>Eukaryota</taxon>
        <taxon>Sar</taxon>
        <taxon>Stramenopiles</taxon>
        <taxon>Ochrophyta</taxon>
        <taxon>Bacillariophyta</taxon>
        <taxon>Bacillariophyceae</taxon>
        <taxon>Bacillariophycidae</taxon>
        <taxon>Naviculales</taxon>
        <taxon>Naviculaceae</taxon>
        <taxon>Seminavis</taxon>
    </lineage>
</organism>
<dbReference type="Proteomes" id="UP001153069">
    <property type="component" value="Unassembled WGS sequence"/>
</dbReference>
<accession>A0A9N8HGG8</accession>
<feature type="transmembrane region" description="Helical" evidence="2">
    <location>
        <begin position="131"/>
        <end position="151"/>
    </location>
</feature>
<evidence type="ECO:0000256" key="1">
    <source>
        <dbReference type="SAM" id="MobiDB-lite"/>
    </source>
</evidence>
<keyword evidence="4" id="KW-1185">Reference proteome</keyword>
<feature type="region of interest" description="Disordered" evidence="1">
    <location>
        <begin position="24"/>
        <end position="57"/>
    </location>
</feature>
<name>A0A9N8HGG8_9STRA</name>
<dbReference type="AlphaFoldDB" id="A0A9N8HGG8"/>
<protein>
    <submittedName>
        <fullName evidence="3">Uncharacterized protein</fullName>
    </submittedName>
</protein>
<reference evidence="3" key="1">
    <citation type="submission" date="2020-06" db="EMBL/GenBank/DDBJ databases">
        <authorList>
            <consortium name="Plant Systems Biology data submission"/>
        </authorList>
    </citation>
    <scope>NUCLEOTIDE SEQUENCE</scope>
    <source>
        <strain evidence="3">D6</strain>
    </source>
</reference>
<evidence type="ECO:0000313" key="4">
    <source>
        <dbReference type="Proteomes" id="UP001153069"/>
    </source>
</evidence>
<keyword evidence="2" id="KW-0472">Membrane</keyword>
<comment type="caution">
    <text evidence="3">The sequence shown here is derived from an EMBL/GenBank/DDBJ whole genome shotgun (WGS) entry which is preliminary data.</text>
</comment>